<keyword evidence="1" id="KW-0805">Transcription regulation</keyword>
<evidence type="ECO:0000313" key="6">
    <source>
        <dbReference type="EMBL" id="QJQ02718.1"/>
    </source>
</evidence>
<dbReference type="Gene3D" id="1.10.10.10">
    <property type="entry name" value="Winged helix-like DNA-binding domain superfamily/Winged helix DNA-binding domain"/>
    <property type="match status" value="1"/>
</dbReference>
<reference evidence="6 7" key="1">
    <citation type="journal article" date="2012" name="J. Bacteriol.">
        <title>Genome sequence of the pathogenic Herbaspirillum seropedicae strain Os34, isolated from rice roots.</title>
        <authorList>
            <person name="Ye W."/>
            <person name="Ye S."/>
            <person name="Liu J."/>
            <person name="Chang S."/>
            <person name="Chen M."/>
            <person name="Zhu B."/>
            <person name="Guo L."/>
            <person name="An Q."/>
        </authorList>
    </citation>
    <scope>NUCLEOTIDE SEQUENCE [LARGE SCALE GENOMIC DNA]</scope>
    <source>
        <strain evidence="6 7">Os34</strain>
    </source>
</reference>
<feature type="domain" description="HTH luxR-type" evidence="5">
    <location>
        <begin position="147"/>
        <end position="211"/>
    </location>
</feature>
<dbReference type="InterPro" id="IPR036388">
    <property type="entry name" value="WH-like_DNA-bd_sf"/>
</dbReference>
<dbReference type="Pfam" id="PF00196">
    <property type="entry name" value="GerE"/>
    <property type="match status" value="1"/>
</dbReference>
<dbReference type="SMART" id="SM00421">
    <property type="entry name" value="HTH_LUXR"/>
    <property type="match status" value="1"/>
</dbReference>
<protein>
    <submittedName>
        <fullName evidence="6">DNA-binding response regulator</fullName>
    </submittedName>
</protein>
<dbReference type="Proteomes" id="UP000501648">
    <property type="component" value="Chromosome"/>
</dbReference>
<evidence type="ECO:0000256" key="3">
    <source>
        <dbReference type="ARBA" id="ARBA00023163"/>
    </source>
</evidence>
<sequence length="211" mass="23197">MTTAHLAHIVGGEDSLGGPLVRLLEAAGFHVAHHPSADQFLQQATGGTPRGLVLEVHMQDVDAPQLRSLLDQRETGRPLIVITGEPSATMQQEARSNALSSGQHSDMDAGAGKHEQPMLREQLVAAFRGALMPFDESGPQMQQRQEHHERLKTLTRREREVLERLVKGRLNKQIAAELGTSERTVKAHRQQVMRKMNAGSLAALVAAMTRY</sequence>
<evidence type="ECO:0000256" key="1">
    <source>
        <dbReference type="ARBA" id="ARBA00023015"/>
    </source>
</evidence>
<dbReference type="Gene3D" id="3.40.50.2300">
    <property type="match status" value="1"/>
</dbReference>
<dbReference type="RefSeq" id="WP_017452305.1">
    <property type="nucleotide sequence ID" value="NZ_CP008956.1"/>
</dbReference>
<dbReference type="PRINTS" id="PR00038">
    <property type="entry name" value="HTHLUXR"/>
</dbReference>
<evidence type="ECO:0000256" key="4">
    <source>
        <dbReference type="SAM" id="MobiDB-lite"/>
    </source>
</evidence>
<dbReference type="AlphaFoldDB" id="A0A6M3ZVU4"/>
<dbReference type="EMBL" id="CP008956">
    <property type="protein sequence ID" value="QJQ02718.1"/>
    <property type="molecule type" value="Genomic_DNA"/>
</dbReference>
<evidence type="ECO:0000256" key="2">
    <source>
        <dbReference type="ARBA" id="ARBA00023125"/>
    </source>
</evidence>
<feature type="compositionally biased region" description="Polar residues" evidence="4">
    <location>
        <begin position="86"/>
        <end position="104"/>
    </location>
</feature>
<dbReference type="SUPFAM" id="SSF46894">
    <property type="entry name" value="C-terminal effector domain of the bipartite response regulators"/>
    <property type="match status" value="1"/>
</dbReference>
<name>A0A6M3ZVU4_9BURK</name>
<evidence type="ECO:0000313" key="7">
    <source>
        <dbReference type="Proteomes" id="UP000501648"/>
    </source>
</evidence>
<feature type="region of interest" description="Disordered" evidence="4">
    <location>
        <begin position="86"/>
        <end position="112"/>
    </location>
</feature>
<evidence type="ECO:0000259" key="5">
    <source>
        <dbReference type="PROSITE" id="PS50043"/>
    </source>
</evidence>
<dbReference type="PROSITE" id="PS50043">
    <property type="entry name" value="HTH_LUXR_2"/>
    <property type="match status" value="1"/>
</dbReference>
<gene>
    <name evidence="6" type="ORF">C798_21575</name>
</gene>
<dbReference type="GO" id="GO:0003677">
    <property type="term" value="F:DNA binding"/>
    <property type="evidence" value="ECO:0007669"/>
    <property type="project" value="UniProtKB-KW"/>
</dbReference>
<dbReference type="PANTHER" id="PTHR44688">
    <property type="entry name" value="DNA-BINDING TRANSCRIPTIONAL ACTIVATOR DEVR_DOSR"/>
    <property type="match status" value="1"/>
</dbReference>
<organism evidence="6 7">
    <name type="scientific">Herbaspirillum rubrisubalbicans Os34</name>
    <dbReference type="NCBI Taxonomy" id="1235827"/>
    <lineage>
        <taxon>Bacteria</taxon>
        <taxon>Pseudomonadati</taxon>
        <taxon>Pseudomonadota</taxon>
        <taxon>Betaproteobacteria</taxon>
        <taxon>Burkholderiales</taxon>
        <taxon>Oxalobacteraceae</taxon>
        <taxon>Herbaspirillum</taxon>
    </lineage>
</organism>
<dbReference type="InterPro" id="IPR011006">
    <property type="entry name" value="CheY-like_superfamily"/>
</dbReference>
<dbReference type="SUPFAM" id="SSF52172">
    <property type="entry name" value="CheY-like"/>
    <property type="match status" value="1"/>
</dbReference>
<keyword evidence="2 6" id="KW-0238">DNA-binding</keyword>
<dbReference type="InterPro" id="IPR000792">
    <property type="entry name" value="Tscrpt_reg_LuxR_C"/>
</dbReference>
<dbReference type="GO" id="GO:0006355">
    <property type="term" value="P:regulation of DNA-templated transcription"/>
    <property type="evidence" value="ECO:0007669"/>
    <property type="project" value="InterPro"/>
</dbReference>
<proteinExistence type="predicted"/>
<keyword evidence="3" id="KW-0804">Transcription</keyword>
<dbReference type="CDD" id="cd06170">
    <property type="entry name" value="LuxR_C_like"/>
    <property type="match status" value="1"/>
</dbReference>
<dbReference type="PANTHER" id="PTHR44688:SF16">
    <property type="entry name" value="DNA-BINDING TRANSCRIPTIONAL ACTIVATOR DEVR_DOSR"/>
    <property type="match status" value="1"/>
</dbReference>
<accession>A0A6M3ZVU4</accession>
<dbReference type="InterPro" id="IPR016032">
    <property type="entry name" value="Sig_transdc_resp-reg_C-effctor"/>
</dbReference>